<dbReference type="Proteomes" id="UP001172737">
    <property type="component" value="Unassembled WGS sequence"/>
</dbReference>
<dbReference type="AlphaFoldDB" id="A0AAW7M866"/>
<accession>A0AAW7M866</accession>
<evidence type="ECO:0008006" key="6">
    <source>
        <dbReference type="Google" id="ProtNLM"/>
    </source>
</evidence>
<feature type="transmembrane region" description="Helical" evidence="1">
    <location>
        <begin position="42"/>
        <end position="59"/>
    </location>
</feature>
<evidence type="ECO:0000313" key="4">
    <source>
        <dbReference type="Proteomes" id="UP001172737"/>
    </source>
</evidence>
<feature type="transmembrane region" description="Helical" evidence="1">
    <location>
        <begin position="17"/>
        <end position="36"/>
    </location>
</feature>
<protein>
    <recommendedName>
        <fullName evidence="6">DUF2892 domain-containing protein</fullName>
    </recommendedName>
</protein>
<evidence type="ECO:0000313" key="2">
    <source>
        <dbReference type="EMBL" id="MDN4483132.1"/>
    </source>
</evidence>
<dbReference type="RefSeq" id="WP_301118608.1">
    <property type="nucleotide sequence ID" value="NZ_JAUHPX010000002.1"/>
</dbReference>
<keyword evidence="1" id="KW-0812">Transmembrane</keyword>
<organism evidence="3 4">
    <name type="scientific">Demequina lignilytica</name>
    <dbReference type="NCBI Taxonomy" id="3051663"/>
    <lineage>
        <taxon>Bacteria</taxon>
        <taxon>Bacillati</taxon>
        <taxon>Actinomycetota</taxon>
        <taxon>Actinomycetes</taxon>
        <taxon>Micrococcales</taxon>
        <taxon>Demequinaceae</taxon>
        <taxon>Demequina</taxon>
    </lineage>
</organism>
<proteinExistence type="predicted"/>
<comment type="caution">
    <text evidence="3">The sequence shown here is derived from an EMBL/GenBank/DDBJ whole genome shotgun (WGS) entry which is preliminary data.</text>
</comment>
<keyword evidence="4" id="KW-1185">Reference proteome</keyword>
<name>A0AAW7M866_9MICO</name>
<sequence>MGFVRFMSSTAGRWTRSLAGVALVVVAVSLGGAWLWLIAPGAVFILVGLLDVCLLAPLFRMPLAGRKVRDRVA</sequence>
<dbReference type="Proteomes" id="UP001172756">
    <property type="component" value="Unassembled WGS sequence"/>
</dbReference>
<dbReference type="EMBL" id="JAUHPX010000002">
    <property type="protein sequence ID" value="MDN4487550.1"/>
    <property type="molecule type" value="Genomic_DNA"/>
</dbReference>
<reference evidence="3" key="1">
    <citation type="submission" date="2023-06" db="EMBL/GenBank/DDBJ databases">
        <title>Sysu t00039.</title>
        <authorList>
            <person name="Gao L."/>
            <person name="Fang B.-Z."/>
            <person name="Li W.-J."/>
        </authorList>
    </citation>
    <scope>NUCLEOTIDE SEQUENCE</scope>
    <source>
        <strain evidence="3">SYSU T00039</strain>
    </source>
</reference>
<reference evidence="2 5" key="2">
    <citation type="submission" date="2023-06" db="EMBL/GenBank/DDBJ databases">
        <title>SYSU T0a273.</title>
        <authorList>
            <person name="Gao L."/>
            <person name="Fang B.-Z."/>
            <person name="Li W.-J."/>
        </authorList>
    </citation>
    <scope>NUCLEOTIDE SEQUENCE [LARGE SCALE GENOMIC DNA]</scope>
    <source>
        <strain evidence="2 5">SYSU T0a273</strain>
    </source>
</reference>
<keyword evidence="1" id="KW-1133">Transmembrane helix</keyword>
<evidence type="ECO:0000256" key="1">
    <source>
        <dbReference type="SAM" id="Phobius"/>
    </source>
</evidence>
<dbReference type="EMBL" id="JAUHQB010000003">
    <property type="protein sequence ID" value="MDN4483132.1"/>
    <property type="molecule type" value="Genomic_DNA"/>
</dbReference>
<evidence type="ECO:0000313" key="5">
    <source>
        <dbReference type="Proteomes" id="UP001172756"/>
    </source>
</evidence>
<keyword evidence="1" id="KW-0472">Membrane</keyword>
<gene>
    <name evidence="2" type="ORF">QQ002_06235</name>
    <name evidence="3" type="ORF">QQX10_05120</name>
</gene>
<evidence type="ECO:0000313" key="3">
    <source>
        <dbReference type="EMBL" id="MDN4487550.1"/>
    </source>
</evidence>